<evidence type="ECO:0000259" key="1">
    <source>
        <dbReference type="PROSITE" id="PS50181"/>
    </source>
</evidence>
<name>A0A815PFG1_9BILA</name>
<comment type="caution">
    <text evidence="2">The sequence shown here is derived from an EMBL/GenBank/DDBJ whole genome shotgun (WGS) entry which is preliminary data.</text>
</comment>
<dbReference type="PROSITE" id="PS50181">
    <property type="entry name" value="FBOX"/>
    <property type="match status" value="1"/>
</dbReference>
<protein>
    <recommendedName>
        <fullName evidence="1">F-box domain-containing protein</fullName>
    </recommendedName>
</protein>
<reference evidence="2" key="1">
    <citation type="submission" date="2021-02" db="EMBL/GenBank/DDBJ databases">
        <authorList>
            <person name="Nowell W R."/>
        </authorList>
    </citation>
    <scope>NUCLEOTIDE SEQUENCE</scope>
</reference>
<gene>
    <name evidence="2" type="ORF">ZHD862_LOCUS35163</name>
</gene>
<dbReference type="InterPro" id="IPR036047">
    <property type="entry name" value="F-box-like_dom_sf"/>
</dbReference>
<evidence type="ECO:0000313" key="3">
    <source>
        <dbReference type="Proteomes" id="UP000663864"/>
    </source>
</evidence>
<dbReference type="InterPro" id="IPR001810">
    <property type="entry name" value="F-box_dom"/>
</dbReference>
<proteinExistence type="predicted"/>
<dbReference type="SUPFAM" id="SSF81383">
    <property type="entry name" value="F-box domain"/>
    <property type="match status" value="1"/>
</dbReference>
<feature type="domain" description="F-box" evidence="1">
    <location>
        <begin position="6"/>
        <end position="57"/>
    </location>
</feature>
<accession>A0A815PFG1</accession>
<organism evidence="2 3">
    <name type="scientific">Rotaria sordida</name>
    <dbReference type="NCBI Taxonomy" id="392033"/>
    <lineage>
        <taxon>Eukaryota</taxon>
        <taxon>Metazoa</taxon>
        <taxon>Spiralia</taxon>
        <taxon>Gnathifera</taxon>
        <taxon>Rotifera</taxon>
        <taxon>Eurotatoria</taxon>
        <taxon>Bdelloidea</taxon>
        <taxon>Philodinida</taxon>
        <taxon>Philodinidae</taxon>
        <taxon>Rotaria</taxon>
    </lineage>
</organism>
<evidence type="ECO:0000313" key="2">
    <source>
        <dbReference type="EMBL" id="CAF1448551.1"/>
    </source>
</evidence>
<dbReference type="EMBL" id="CAJNOT010004887">
    <property type="protein sequence ID" value="CAF1448551.1"/>
    <property type="molecule type" value="Genomic_DNA"/>
</dbReference>
<dbReference type="Proteomes" id="UP000663864">
    <property type="component" value="Unassembled WGS sequence"/>
</dbReference>
<dbReference type="AlphaFoldDB" id="A0A815PFG1"/>
<sequence length="580" mass="68131">MSNNTNPSIQILPVEIFHRIFDSLDVQTILFSIRPVNQLFRALVNSYDRYNLDFKSISKSNFHLLCRSINPQNVISLKLCDDEYTPNQIALFISSFRLRQLTRLHSITLFGIEEFQLNMILKRINLNLLTSFSLNIRQYDNRRKKTTSNFLSLILGQSNIRKIELNIKNDRISSILWPVNSRIRYLIIDSEISLDNMLTIFSCSPQLHTLILKQNLPNLIKNMKQTCSFSQLTSLTIEQLDVTIDQLESFLLLTPSLIYLKLIGEQCELDGKRCEQFIQINLPYLNNFEFFIDIIKLVPQTQEDIELIIESFRNSFWIEYKKWFVACQLKSNALHRIQIYSIPICKSVLQYELDSNYIYRSNSTILLNNDLFTIKNVNELVLPLKLSTYGIVKEELTRNNSMFPNVTKINLMIERQSPMSSLDFLTSIINVSKLVEVKLESYCFNQDNQNLLVKIISILKQAYSLSSLIVQSRYGKYRLYPFLNRLCSKIPRQTKCLQIPINQLNQIEIIFERCQNLSVVRFEITRSKFSQQVIDWFNQNTMNSTFRRHNGCDIVWIGKKINHIKDSHKRIKLDENQFDS</sequence>